<feature type="transmembrane region" description="Helical" evidence="1">
    <location>
        <begin position="246"/>
        <end position="267"/>
    </location>
</feature>
<sequence length="302" mass="30564">MTTEEARQVRSEDHPGGTRAASMGVLLACAAMGAAVLVGSGRMGARSLGSAADGVFAETGTLLAPAAPAYALWPVLYLGLAAYAVWQALPAQQRSLRHARLRGWAVASMLLNAAWIVAAVSGALLASVVIILALLAALVMIIATVAEACPSGRIDRLLIDGVFGLYLGWIMAMVLANTSSWLVFIGIGAGEPSSTATAWSVGAICGLVVASALLARASGGRAAPAAAVAWALAWIAQGRLAGDLAAPALGLVAAAGAVVVVAAVISARCGPVRTVRPPGRERAENLLPARAGWLDSHRRAPS</sequence>
<dbReference type="InterPro" id="IPR038330">
    <property type="entry name" value="TspO/MBR-related_sf"/>
</dbReference>
<keyword evidence="1" id="KW-0472">Membrane</keyword>
<feature type="transmembrane region" description="Helical" evidence="1">
    <location>
        <begin position="157"/>
        <end position="176"/>
    </location>
</feature>
<feature type="transmembrane region" description="Helical" evidence="1">
    <location>
        <begin position="70"/>
        <end position="89"/>
    </location>
</feature>
<feature type="transmembrane region" description="Helical" evidence="1">
    <location>
        <begin position="101"/>
        <end position="118"/>
    </location>
</feature>
<dbReference type="RefSeq" id="WP_192037429.1">
    <property type="nucleotide sequence ID" value="NZ_JACYWE010000001.1"/>
</dbReference>
<dbReference type="EMBL" id="JACYWE010000001">
    <property type="protein sequence ID" value="MBD8504933.1"/>
    <property type="molecule type" value="Genomic_DNA"/>
</dbReference>
<name>A0A927PJU0_9ACTN</name>
<feature type="transmembrane region" description="Helical" evidence="1">
    <location>
        <begin position="222"/>
        <end position="240"/>
    </location>
</feature>
<reference evidence="2" key="1">
    <citation type="submission" date="2020-09" db="EMBL/GenBank/DDBJ databases">
        <title>Hoyosella lacisalsi sp. nov., a halotolerant actinobacterium isolated from soil of Lake Gudzhirganskoe.</title>
        <authorList>
            <person name="Yang Q."/>
            <person name="Guo P.Y."/>
            <person name="Liu S.W."/>
            <person name="Li F.N."/>
            <person name="Sun C.H."/>
        </authorList>
    </citation>
    <scope>NUCLEOTIDE SEQUENCE</scope>
    <source>
        <strain evidence="2">G463</strain>
    </source>
</reference>
<dbReference type="Gene3D" id="1.20.1260.100">
    <property type="entry name" value="TspO/MBR protein"/>
    <property type="match status" value="1"/>
</dbReference>
<keyword evidence="1" id="KW-1133">Transmembrane helix</keyword>
<dbReference type="AlphaFoldDB" id="A0A927PJU0"/>
<dbReference type="PANTHER" id="PTHR33802:SF1">
    <property type="entry name" value="XK-RELATED PROTEIN"/>
    <property type="match status" value="1"/>
</dbReference>
<evidence type="ECO:0000313" key="3">
    <source>
        <dbReference type="Proteomes" id="UP000642993"/>
    </source>
</evidence>
<organism evidence="2 3">
    <name type="scientific">Lolliginicoccus lacisalsi</name>
    <dbReference type="NCBI Taxonomy" id="2742202"/>
    <lineage>
        <taxon>Bacteria</taxon>
        <taxon>Bacillati</taxon>
        <taxon>Actinomycetota</taxon>
        <taxon>Actinomycetes</taxon>
        <taxon>Mycobacteriales</taxon>
        <taxon>Hoyosellaceae</taxon>
        <taxon>Lolliginicoccus</taxon>
    </lineage>
</organism>
<feature type="transmembrane region" description="Helical" evidence="1">
    <location>
        <begin position="196"/>
        <end position="215"/>
    </location>
</feature>
<keyword evidence="3" id="KW-1185">Reference proteome</keyword>
<evidence type="ECO:0000256" key="1">
    <source>
        <dbReference type="SAM" id="Phobius"/>
    </source>
</evidence>
<gene>
    <name evidence="2" type="ORF">HT102_00330</name>
</gene>
<keyword evidence="1" id="KW-0812">Transmembrane</keyword>
<feature type="transmembrane region" description="Helical" evidence="1">
    <location>
        <begin position="20"/>
        <end position="40"/>
    </location>
</feature>
<comment type="caution">
    <text evidence="2">The sequence shown here is derived from an EMBL/GenBank/DDBJ whole genome shotgun (WGS) entry which is preliminary data.</text>
</comment>
<evidence type="ECO:0000313" key="2">
    <source>
        <dbReference type="EMBL" id="MBD8504933.1"/>
    </source>
</evidence>
<feature type="transmembrane region" description="Helical" evidence="1">
    <location>
        <begin position="124"/>
        <end position="145"/>
    </location>
</feature>
<dbReference type="PANTHER" id="PTHR33802">
    <property type="entry name" value="SI:CH211-161H7.5-RELATED"/>
    <property type="match status" value="1"/>
</dbReference>
<proteinExistence type="predicted"/>
<accession>A0A927PJU0</accession>
<protein>
    <submittedName>
        <fullName evidence="2">Tryptophan-rich sensory protein</fullName>
    </submittedName>
</protein>
<dbReference type="Proteomes" id="UP000642993">
    <property type="component" value="Unassembled WGS sequence"/>
</dbReference>